<evidence type="ECO:0000256" key="3">
    <source>
        <dbReference type="ARBA" id="ARBA00022737"/>
    </source>
</evidence>
<dbReference type="Pfam" id="PF02754">
    <property type="entry name" value="CCG"/>
    <property type="match status" value="2"/>
</dbReference>
<comment type="cofactor">
    <cofactor evidence="6">
        <name>[4Fe-4S] cluster</name>
        <dbReference type="ChEBI" id="CHEBI:49883"/>
    </cofactor>
    <text evidence="6">Binds 2 [4Fe-4S] clusters.</text>
</comment>
<keyword evidence="5 6" id="KW-0411">Iron-sulfur</keyword>
<evidence type="ECO:0000256" key="7">
    <source>
        <dbReference type="SAM" id="MobiDB-lite"/>
    </source>
</evidence>
<keyword evidence="1 6" id="KW-0004">4Fe-4S</keyword>
<comment type="function">
    <text evidence="6">Component of a complex that catalyzes the oxidation of glycolate to glyoxylate.</text>
</comment>
<dbReference type="EMBL" id="BOMV01000056">
    <property type="protein sequence ID" value="GIE97369.1"/>
    <property type="molecule type" value="Genomic_DNA"/>
</dbReference>
<dbReference type="AlphaFoldDB" id="A0A919K207"/>
<comment type="caution">
    <text evidence="9">The sequence shown here is derived from an EMBL/GenBank/DDBJ whole genome shotgun (WGS) entry which is preliminary data.</text>
</comment>
<reference evidence="9" key="1">
    <citation type="submission" date="2021-01" db="EMBL/GenBank/DDBJ databases">
        <title>Whole genome shotgun sequence of Actinoplanes rishiriensis NBRC 108556.</title>
        <authorList>
            <person name="Komaki H."/>
            <person name="Tamura T."/>
        </authorList>
    </citation>
    <scope>NUCLEOTIDE SEQUENCE</scope>
    <source>
        <strain evidence="9">NBRC 108556</strain>
    </source>
</reference>
<evidence type="ECO:0000256" key="2">
    <source>
        <dbReference type="ARBA" id="ARBA00022723"/>
    </source>
</evidence>
<accession>A0A919K207</accession>
<keyword evidence="3" id="KW-0677">Repeat</keyword>
<dbReference type="Pfam" id="PF13183">
    <property type="entry name" value="Fer4_8"/>
    <property type="match status" value="1"/>
</dbReference>
<dbReference type="GO" id="GO:0051539">
    <property type="term" value="F:4 iron, 4 sulfur cluster binding"/>
    <property type="evidence" value="ECO:0007669"/>
    <property type="project" value="UniProtKB-UniRule"/>
</dbReference>
<name>A0A919K207_9ACTN</name>
<dbReference type="Gene3D" id="1.10.1060.10">
    <property type="entry name" value="Alpha-helical ferredoxin"/>
    <property type="match status" value="1"/>
</dbReference>
<keyword evidence="4 6" id="KW-0408">Iron</keyword>
<dbReference type="GO" id="GO:0019154">
    <property type="term" value="F:glycolate dehydrogenase activity"/>
    <property type="evidence" value="ECO:0007669"/>
    <property type="project" value="UniProtKB-EC"/>
</dbReference>
<feature type="region of interest" description="Disordered" evidence="7">
    <location>
        <begin position="1"/>
        <end position="28"/>
    </location>
</feature>
<dbReference type="PIRSF" id="PIRSF000139">
    <property type="entry name" value="Glc_ox_4Fe-4S"/>
    <property type="match status" value="1"/>
</dbReference>
<comment type="catalytic activity">
    <reaction evidence="6">
        <text>glycolate + A = glyoxylate + AH2</text>
        <dbReference type="Rhea" id="RHEA:21264"/>
        <dbReference type="ChEBI" id="CHEBI:13193"/>
        <dbReference type="ChEBI" id="CHEBI:17499"/>
        <dbReference type="ChEBI" id="CHEBI:29805"/>
        <dbReference type="ChEBI" id="CHEBI:36655"/>
        <dbReference type="EC" id="1.1.99.14"/>
    </reaction>
</comment>
<feature type="domain" description="4Fe-4S ferredoxin-type" evidence="8">
    <location>
        <begin position="80"/>
        <end position="111"/>
    </location>
</feature>
<keyword evidence="6" id="KW-0813">Transport</keyword>
<feature type="domain" description="4Fe-4S ferredoxin-type" evidence="8">
    <location>
        <begin position="29"/>
        <end position="59"/>
    </location>
</feature>
<proteinExistence type="predicted"/>
<evidence type="ECO:0000313" key="9">
    <source>
        <dbReference type="EMBL" id="GIE97369.1"/>
    </source>
</evidence>
<sequence>MVDSTWGTGEPPRDVLGPAVGEPAFDHDHPPRAEQVADCVHCGFCLPACPTYALWGAEADSPRGRIYLMGQGLGGEPLSDSMVRHFDRCLGCMSCVTACPSGVRYDRLIEDTRAQVERRHRRSPRERALRAAIFALFPYPRRLRLLRAPLRAYQSLGLQRLVARTGLLPRLAPTLATLEALAPRLRGVPRPPRRVRARGTRRAVVGMLTGCVQSAFFPDVNAATVRVLAAEGCEVLIPPGQGCCGALSVHNGRRDEAQRFARRLIDTFEHTGMDYFVVNAAGCGSSLKEYDELLADDPAYASRAAAFTAKVRDLAELLHELGPVAERHPLPVTVAYHDACHLGHAQGIRAQPRALLRGIPGLDLREIADPEICCGSAGIWNVLNPAPAAELGDRKAANVLATGADLLVTANPGCLMQVAAAVQRHGGTIALAHTAQVLDASIRGLGSAALVPPNG</sequence>
<keyword evidence="2 6" id="KW-0479">Metal-binding</keyword>
<dbReference type="InterPro" id="IPR009051">
    <property type="entry name" value="Helical_ferredxn"/>
</dbReference>
<dbReference type="PROSITE" id="PS51379">
    <property type="entry name" value="4FE4S_FER_2"/>
    <property type="match status" value="2"/>
</dbReference>
<evidence type="ECO:0000256" key="5">
    <source>
        <dbReference type="ARBA" id="ARBA00023014"/>
    </source>
</evidence>
<keyword evidence="10" id="KW-1185">Reference proteome</keyword>
<protein>
    <recommendedName>
        <fullName evidence="6">Glycolate oxidase iron-sulfur subunit</fullName>
        <ecNumber evidence="6">1.1.99.14</ecNumber>
    </recommendedName>
</protein>
<evidence type="ECO:0000313" key="10">
    <source>
        <dbReference type="Proteomes" id="UP000636960"/>
    </source>
</evidence>
<dbReference type="PANTHER" id="PTHR32479:SF17">
    <property type="entry name" value="GLYCOLATE OXIDASE IRON-SULFUR SUBUNIT"/>
    <property type="match status" value="1"/>
</dbReference>
<dbReference type="InterPro" id="IPR017900">
    <property type="entry name" value="4Fe4S_Fe_S_CS"/>
</dbReference>
<evidence type="ECO:0000256" key="1">
    <source>
        <dbReference type="ARBA" id="ARBA00022485"/>
    </source>
</evidence>
<dbReference type="InterPro" id="IPR017896">
    <property type="entry name" value="4Fe4S_Fe-S-bd"/>
</dbReference>
<dbReference type="PANTHER" id="PTHR32479">
    <property type="entry name" value="GLYCOLATE OXIDASE IRON-SULFUR SUBUNIT"/>
    <property type="match status" value="1"/>
</dbReference>
<evidence type="ECO:0000256" key="6">
    <source>
        <dbReference type="PIRNR" id="PIRNR000139"/>
    </source>
</evidence>
<dbReference type="RefSeq" id="WP_203784241.1">
    <property type="nucleotide sequence ID" value="NZ_BOMV01000056.1"/>
</dbReference>
<keyword evidence="6" id="KW-0249">Electron transport</keyword>
<dbReference type="SUPFAM" id="SSF54862">
    <property type="entry name" value="4Fe-4S ferredoxins"/>
    <property type="match status" value="1"/>
</dbReference>
<evidence type="ECO:0000259" key="8">
    <source>
        <dbReference type="PROSITE" id="PS51379"/>
    </source>
</evidence>
<gene>
    <name evidence="9" type="primary">glcF</name>
    <name evidence="9" type="ORF">Ari01nite_48340</name>
</gene>
<dbReference type="GO" id="GO:0046872">
    <property type="term" value="F:metal ion binding"/>
    <property type="evidence" value="ECO:0007669"/>
    <property type="project" value="UniProtKB-UniRule"/>
</dbReference>
<dbReference type="InterPro" id="IPR004017">
    <property type="entry name" value="Cys_rich_dom"/>
</dbReference>
<comment type="catalytic activity">
    <reaction evidence="6">
        <text>(R)-lactate + A = pyruvate + AH2</text>
        <dbReference type="Rhea" id="RHEA:15089"/>
        <dbReference type="ChEBI" id="CHEBI:13193"/>
        <dbReference type="ChEBI" id="CHEBI:15361"/>
        <dbReference type="ChEBI" id="CHEBI:16004"/>
        <dbReference type="ChEBI" id="CHEBI:17499"/>
    </reaction>
</comment>
<dbReference type="PROSITE" id="PS00198">
    <property type="entry name" value="4FE4S_FER_1"/>
    <property type="match status" value="2"/>
</dbReference>
<organism evidence="9 10">
    <name type="scientific">Paractinoplanes rishiriensis</name>
    <dbReference type="NCBI Taxonomy" id="1050105"/>
    <lineage>
        <taxon>Bacteria</taxon>
        <taxon>Bacillati</taxon>
        <taxon>Actinomycetota</taxon>
        <taxon>Actinomycetes</taxon>
        <taxon>Micromonosporales</taxon>
        <taxon>Micromonosporaceae</taxon>
        <taxon>Paractinoplanes</taxon>
    </lineage>
</organism>
<dbReference type="EC" id="1.1.99.14" evidence="6"/>
<dbReference type="InterPro" id="IPR012257">
    <property type="entry name" value="Glc_ox_4Fe-4S"/>
</dbReference>
<dbReference type="Proteomes" id="UP000636960">
    <property type="component" value="Unassembled WGS sequence"/>
</dbReference>
<evidence type="ECO:0000256" key="4">
    <source>
        <dbReference type="ARBA" id="ARBA00023004"/>
    </source>
</evidence>